<evidence type="ECO:0008006" key="4">
    <source>
        <dbReference type="Google" id="ProtNLM"/>
    </source>
</evidence>
<dbReference type="AlphaFoldDB" id="A0A024Q8G1"/>
<reference evidence="2 3" key="1">
    <citation type="submission" date="2014-03" db="EMBL/GenBank/DDBJ databases">
        <authorList>
            <person name="Urmite Genomes U."/>
        </authorList>
    </citation>
    <scope>NUCLEOTIDE SEQUENCE [LARGE SCALE GENOMIC DNA]</scope>
    <source>
        <strain evidence="2 3">Vm-5</strain>
    </source>
</reference>
<gene>
    <name evidence="2" type="ORF">BN990_00823</name>
</gene>
<dbReference type="RefSeq" id="WP_021289563.1">
    <property type="nucleotide sequence ID" value="NZ_BNER01000001.1"/>
</dbReference>
<sequence>MELNLHKLNSELLELQRLIGIANLRLEEKNEELRRLNSALSQLQLNKSDFNRTKSICIEPEFTTKTLHGNNATKIHNFRENELQVSFSAISDKDISDAENRIIVQINQIKQEIYVIESNISSMETQHTNVNRQKREVENQS</sequence>
<dbReference type="OrthoDB" id="2454201at2"/>
<evidence type="ECO:0000313" key="2">
    <source>
        <dbReference type="EMBL" id="CDQ38552.1"/>
    </source>
</evidence>
<reference evidence="3" key="2">
    <citation type="submission" date="2014-05" db="EMBL/GenBank/DDBJ databases">
        <title>Draft genome sequence of Virgibacillus massiliensis Vm-5.</title>
        <authorList>
            <person name="Khelaifia S."/>
            <person name="Croce O."/>
            <person name="Lagier J.C."/>
            <person name="Raoult D."/>
        </authorList>
    </citation>
    <scope>NUCLEOTIDE SEQUENCE [LARGE SCALE GENOMIC DNA]</scope>
    <source>
        <strain evidence="3">Vm-5</strain>
    </source>
</reference>
<name>A0A024Q8G1_9BACI</name>
<dbReference type="eggNOG" id="ENOG503383N">
    <property type="taxonomic scope" value="Bacteria"/>
</dbReference>
<evidence type="ECO:0000256" key="1">
    <source>
        <dbReference type="SAM" id="Coils"/>
    </source>
</evidence>
<feature type="coiled-coil region" evidence="1">
    <location>
        <begin position="12"/>
        <end position="53"/>
    </location>
</feature>
<organism evidence="2 3">
    <name type="scientific">Virgibacillus massiliensis</name>
    <dbReference type="NCBI Taxonomy" id="1462526"/>
    <lineage>
        <taxon>Bacteria</taxon>
        <taxon>Bacillati</taxon>
        <taxon>Bacillota</taxon>
        <taxon>Bacilli</taxon>
        <taxon>Bacillales</taxon>
        <taxon>Bacillaceae</taxon>
        <taxon>Virgibacillus</taxon>
    </lineage>
</organism>
<dbReference type="STRING" id="1462526.BN990_00823"/>
<dbReference type="EMBL" id="CCDP010000001">
    <property type="protein sequence ID" value="CDQ38552.1"/>
    <property type="molecule type" value="Genomic_DNA"/>
</dbReference>
<proteinExistence type="predicted"/>
<evidence type="ECO:0000313" key="3">
    <source>
        <dbReference type="Proteomes" id="UP000028875"/>
    </source>
</evidence>
<protein>
    <recommendedName>
        <fullName evidence="4">DUF5082 domain-containing protein</fullName>
    </recommendedName>
</protein>
<dbReference type="Proteomes" id="UP000028875">
    <property type="component" value="Unassembled WGS sequence"/>
</dbReference>
<keyword evidence="1" id="KW-0175">Coiled coil</keyword>
<comment type="caution">
    <text evidence="2">The sequence shown here is derived from an EMBL/GenBank/DDBJ whole genome shotgun (WGS) entry which is preliminary data.</text>
</comment>
<accession>A0A024Q8G1</accession>
<keyword evidence="3" id="KW-1185">Reference proteome</keyword>